<evidence type="ECO:0000256" key="4">
    <source>
        <dbReference type="ARBA" id="ARBA00022448"/>
    </source>
</evidence>
<dbReference type="GO" id="GO:0005886">
    <property type="term" value="C:plasma membrane"/>
    <property type="evidence" value="ECO:0007669"/>
    <property type="project" value="UniProtKB-SubCell"/>
</dbReference>
<evidence type="ECO:0000256" key="5">
    <source>
        <dbReference type="ARBA" id="ARBA00022475"/>
    </source>
</evidence>
<evidence type="ECO:0000313" key="16">
    <source>
        <dbReference type="EMBL" id="KIM33898.1"/>
    </source>
</evidence>
<dbReference type="HOGENOM" id="CLU_017408_2_0_1"/>
<sequence length="581" mass="63474">MVNVDSNGIPIAPDSLRLYDSYAQDPPFALLFTYVWVSAASVCILLALPRLLRSLGNGRFIAGIRGVAWNYRASPDYEPITASEKGKQAAIPAKRGMGPVDWLRGVITATATWSLYSPPYLRLDIGQLVVLFGYLAILLYCITKDAQLINNANRAGFLAVSQLPLLFLLATKNNVLALLMGRGYEKLNFLHRWSGRAVFLAATIHGSLWIRNHLRLNASLTAEKELRGLTAYAVLCLMVLISLKPIRNAAYQVFFVSHIIGFVTFFILICHHTPYAQPWIFPAIAFYGLDMLLRFLRFRFKPATLSATDNQMSMITIDNCDLGWVAGQHVRLRILLGTHVFESHALSICNAPASITNISSSHGQILLGVRAVGDWSRAINTLALTASNPEECCEDKVKKRDVMVMIDGPYGGISFDPGRYEHVLLVAGGAGITFTLGVLDDLVGRIVKGRRGGERTRKIQFAWCVRSFGCIRWFESQLEDIAAAAARDPSLELHMTFFVTCLCDPEAVPDIANSEVTIEKPSITGLLHEFVSGAAHGTGGVGVATSGPESLVSEARNSVAKLGIKGARLGGIALHTEVFSL</sequence>
<feature type="domain" description="FAD-binding FR-type" evidence="15">
    <location>
        <begin position="276"/>
        <end position="416"/>
    </location>
</feature>
<keyword evidence="10" id="KW-0406">Ion transport</keyword>
<keyword evidence="12" id="KW-0325">Glycoprotein</keyword>
<evidence type="ECO:0000256" key="12">
    <source>
        <dbReference type="ARBA" id="ARBA00023180"/>
    </source>
</evidence>
<feature type="transmembrane region" description="Helical" evidence="14">
    <location>
        <begin position="155"/>
        <end position="173"/>
    </location>
</feature>
<keyword evidence="7" id="KW-0249">Electron transport</keyword>
<keyword evidence="11 14" id="KW-0472">Membrane</keyword>
<keyword evidence="4" id="KW-0813">Transport</keyword>
<evidence type="ECO:0000256" key="9">
    <source>
        <dbReference type="ARBA" id="ARBA00023002"/>
    </source>
</evidence>
<dbReference type="CDD" id="cd06186">
    <property type="entry name" value="NOX_Duox_like_FAD_NADP"/>
    <property type="match status" value="1"/>
</dbReference>
<dbReference type="PROSITE" id="PS51384">
    <property type="entry name" value="FAD_FR"/>
    <property type="match status" value="1"/>
</dbReference>
<proteinExistence type="inferred from homology"/>
<dbReference type="InterPro" id="IPR017938">
    <property type="entry name" value="Riboflavin_synthase-like_b-brl"/>
</dbReference>
<dbReference type="SUPFAM" id="SSF63380">
    <property type="entry name" value="Riboflavin synthase domain-like"/>
    <property type="match status" value="1"/>
</dbReference>
<keyword evidence="6 14" id="KW-0812">Transmembrane</keyword>
<dbReference type="AlphaFoldDB" id="A0A0C2X728"/>
<evidence type="ECO:0000313" key="17">
    <source>
        <dbReference type="Proteomes" id="UP000054097"/>
    </source>
</evidence>
<feature type="transmembrane region" description="Helical" evidence="14">
    <location>
        <begin position="193"/>
        <end position="214"/>
    </location>
</feature>
<dbReference type="Pfam" id="PF08030">
    <property type="entry name" value="NAD_binding_6"/>
    <property type="match status" value="1"/>
</dbReference>
<evidence type="ECO:0000256" key="1">
    <source>
        <dbReference type="ARBA" id="ARBA00004651"/>
    </source>
</evidence>
<evidence type="ECO:0000256" key="13">
    <source>
        <dbReference type="ARBA" id="ARBA00048483"/>
    </source>
</evidence>
<dbReference type="OrthoDB" id="3944240at2759"/>
<keyword evidence="9" id="KW-0560">Oxidoreductase</keyword>
<evidence type="ECO:0000259" key="15">
    <source>
        <dbReference type="PROSITE" id="PS51384"/>
    </source>
</evidence>
<dbReference type="PANTHER" id="PTHR32361:SF9">
    <property type="entry name" value="FERRIC REDUCTASE TRANSMEMBRANE COMPONENT 3-RELATED"/>
    <property type="match status" value="1"/>
</dbReference>
<dbReference type="STRING" id="933852.A0A0C2X728"/>
<dbReference type="InterPro" id="IPR017927">
    <property type="entry name" value="FAD-bd_FR_type"/>
</dbReference>
<keyword evidence="17" id="KW-1185">Reference proteome</keyword>
<dbReference type="InterPro" id="IPR013130">
    <property type="entry name" value="Fe3_Rdtase_TM_dom"/>
</dbReference>
<dbReference type="Proteomes" id="UP000054097">
    <property type="component" value="Unassembled WGS sequence"/>
</dbReference>
<gene>
    <name evidence="16" type="ORF">M408DRAFT_13619</name>
</gene>
<evidence type="ECO:0000256" key="7">
    <source>
        <dbReference type="ARBA" id="ARBA00022982"/>
    </source>
</evidence>
<dbReference type="EC" id="1.16.1.9" evidence="3"/>
<comment type="catalytic activity">
    <reaction evidence="13">
        <text>2 a Fe(II)-siderophore + NADP(+) + H(+) = 2 a Fe(III)-siderophore + NADPH</text>
        <dbReference type="Rhea" id="RHEA:28795"/>
        <dbReference type="Rhea" id="RHEA-COMP:11342"/>
        <dbReference type="Rhea" id="RHEA-COMP:11344"/>
        <dbReference type="ChEBI" id="CHEBI:15378"/>
        <dbReference type="ChEBI" id="CHEBI:29033"/>
        <dbReference type="ChEBI" id="CHEBI:29034"/>
        <dbReference type="ChEBI" id="CHEBI:57783"/>
        <dbReference type="ChEBI" id="CHEBI:58349"/>
        <dbReference type="EC" id="1.16.1.9"/>
    </reaction>
</comment>
<dbReference type="PANTHER" id="PTHR32361">
    <property type="entry name" value="FERRIC/CUPRIC REDUCTASE TRANSMEMBRANE COMPONENT"/>
    <property type="match status" value="1"/>
</dbReference>
<dbReference type="GO" id="GO:0006879">
    <property type="term" value="P:intracellular iron ion homeostasis"/>
    <property type="evidence" value="ECO:0007669"/>
    <property type="project" value="TreeGrafter"/>
</dbReference>
<dbReference type="GO" id="GO:0006826">
    <property type="term" value="P:iron ion transport"/>
    <property type="evidence" value="ECO:0007669"/>
    <property type="project" value="TreeGrafter"/>
</dbReference>
<dbReference type="GO" id="GO:0015677">
    <property type="term" value="P:copper ion import"/>
    <property type="evidence" value="ECO:0007669"/>
    <property type="project" value="TreeGrafter"/>
</dbReference>
<feature type="transmembrane region" description="Helical" evidence="14">
    <location>
        <begin position="125"/>
        <end position="143"/>
    </location>
</feature>
<feature type="transmembrane region" description="Helical" evidence="14">
    <location>
        <begin position="226"/>
        <end position="243"/>
    </location>
</feature>
<keyword evidence="5" id="KW-1003">Cell membrane</keyword>
<dbReference type="SUPFAM" id="SSF52343">
    <property type="entry name" value="Ferredoxin reductase-like, C-terminal NADP-linked domain"/>
    <property type="match status" value="1"/>
</dbReference>
<dbReference type="SFLD" id="SFLDS00052">
    <property type="entry name" value="Ferric_Reductase_Domain"/>
    <property type="match status" value="1"/>
</dbReference>
<dbReference type="InterPro" id="IPR051410">
    <property type="entry name" value="Ferric/Cupric_Reductase"/>
</dbReference>
<evidence type="ECO:0000256" key="3">
    <source>
        <dbReference type="ARBA" id="ARBA00012668"/>
    </source>
</evidence>
<feature type="transmembrane region" description="Helical" evidence="14">
    <location>
        <begin position="249"/>
        <end position="270"/>
    </location>
</feature>
<dbReference type="Gene3D" id="3.40.50.80">
    <property type="entry name" value="Nucleotide-binding domain of ferredoxin-NADP reductase (FNR) module"/>
    <property type="match status" value="1"/>
</dbReference>
<dbReference type="Pfam" id="PF01794">
    <property type="entry name" value="Ferric_reduct"/>
    <property type="match status" value="1"/>
</dbReference>
<feature type="transmembrane region" description="Helical" evidence="14">
    <location>
        <begin position="28"/>
        <end position="48"/>
    </location>
</feature>
<evidence type="ECO:0000256" key="11">
    <source>
        <dbReference type="ARBA" id="ARBA00023136"/>
    </source>
</evidence>
<evidence type="ECO:0000256" key="14">
    <source>
        <dbReference type="SAM" id="Phobius"/>
    </source>
</evidence>
<dbReference type="InterPro" id="IPR039261">
    <property type="entry name" value="FNR_nucleotide-bd"/>
</dbReference>
<comment type="similarity">
    <text evidence="2">Belongs to the ferric reductase (FRE) family.</text>
</comment>
<evidence type="ECO:0000256" key="6">
    <source>
        <dbReference type="ARBA" id="ARBA00022692"/>
    </source>
</evidence>
<accession>A0A0C2X728</accession>
<organism evidence="16 17">
    <name type="scientific">Serendipita vermifera MAFF 305830</name>
    <dbReference type="NCBI Taxonomy" id="933852"/>
    <lineage>
        <taxon>Eukaryota</taxon>
        <taxon>Fungi</taxon>
        <taxon>Dikarya</taxon>
        <taxon>Basidiomycota</taxon>
        <taxon>Agaricomycotina</taxon>
        <taxon>Agaricomycetes</taxon>
        <taxon>Sebacinales</taxon>
        <taxon>Serendipitaceae</taxon>
        <taxon>Serendipita</taxon>
    </lineage>
</organism>
<evidence type="ECO:0000256" key="8">
    <source>
        <dbReference type="ARBA" id="ARBA00022989"/>
    </source>
</evidence>
<evidence type="ECO:0000256" key="10">
    <source>
        <dbReference type="ARBA" id="ARBA00023065"/>
    </source>
</evidence>
<dbReference type="Pfam" id="PF08022">
    <property type="entry name" value="FAD_binding_8"/>
    <property type="match status" value="1"/>
</dbReference>
<dbReference type="InterPro" id="IPR013112">
    <property type="entry name" value="FAD-bd_8"/>
</dbReference>
<dbReference type="SFLD" id="SFLDG01168">
    <property type="entry name" value="Ferric_reductase_subgroup_(FRE"/>
    <property type="match status" value="1"/>
</dbReference>
<feature type="transmembrane region" description="Helical" evidence="14">
    <location>
        <begin position="279"/>
        <end position="296"/>
    </location>
</feature>
<dbReference type="InterPro" id="IPR013121">
    <property type="entry name" value="Fe_red_NAD-bd_6"/>
</dbReference>
<protein>
    <recommendedName>
        <fullName evidence="3">ferric-chelate reductase (NADPH)</fullName>
        <ecNumber evidence="3">1.16.1.9</ecNumber>
    </recommendedName>
</protein>
<reference evidence="17" key="2">
    <citation type="submission" date="2015-01" db="EMBL/GenBank/DDBJ databases">
        <title>Evolutionary Origins and Diversification of the Mycorrhizal Mutualists.</title>
        <authorList>
            <consortium name="DOE Joint Genome Institute"/>
            <consortium name="Mycorrhizal Genomics Consortium"/>
            <person name="Kohler A."/>
            <person name="Kuo A."/>
            <person name="Nagy L.G."/>
            <person name="Floudas D."/>
            <person name="Copeland A."/>
            <person name="Barry K.W."/>
            <person name="Cichocki N."/>
            <person name="Veneault-Fourrey C."/>
            <person name="LaButti K."/>
            <person name="Lindquist E.A."/>
            <person name="Lipzen A."/>
            <person name="Lundell T."/>
            <person name="Morin E."/>
            <person name="Murat C."/>
            <person name="Riley R."/>
            <person name="Ohm R."/>
            <person name="Sun H."/>
            <person name="Tunlid A."/>
            <person name="Henrissat B."/>
            <person name="Grigoriev I.V."/>
            <person name="Hibbett D.S."/>
            <person name="Martin F."/>
        </authorList>
    </citation>
    <scope>NUCLEOTIDE SEQUENCE [LARGE SCALE GENOMIC DNA]</scope>
    <source>
        <strain evidence="17">MAFF 305830</strain>
    </source>
</reference>
<evidence type="ECO:0000256" key="2">
    <source>
        <dbReference type="ARBA" id="ARBA00006278"/>
    </source>
</evidence>
<name>A0A0C2X728_SERVB</name>
<comment type="subcellular location">
    <subcellularLocation>
        <location evidence="1">Cell membrane</location>
        <topology evidence="1">Multi-pass membrane protein</topology>
    </subcellularLocation>
</comment>
<keyword evidence="8 14" id="KW-1133">Transmembrane helix</keyword>
<reference evidence="16 17" key="1">
    <citation type="submission" date="2014-04" db="EMBL/GenBank/DDBJ databases">
        <authorList>
            <consortium name="DOE Joint Genome Institute"/>
            <person name="Kuo A."/>
            <person name="Zuccaro A."/>
            <person name="Kohler A."/>
            <person name="Nagy L.G."/>
            <person name="Floudas D."/>
            <person name="Copeland A."/>
            <person name="Barry K.W."/>
            <person name="Cichocki N."/>
            <person name="Veneault-Fourrey C."/>
            <person name="LaButti K."/>
            <person name="Lindquist E.A."/>
            <person name="Lipzen A."/>
            <person name="Lundell T."/>
            <person name="Morin E."/>
            <person name="Murat C."/>
            <person name="Sun H."/>
            <person name="Tunlid A."/>
            <person name="Henrissat B."/>
            <person name="Grigoriev I.V."/>
            <person name="Hibbett D.S."/>
            <person name="Martin F."/>
            <person name="Nordberg H.P."/>
            <person name="Cantor M.N."/>
            <person name="Hua S.X."/>
        </authorList>
    </citation>
    <scope>NUCLEOTIDE SEQUENCE [LARGE SCALE GENOMIC DNA]</scope>
    <source>
        <strain evidence="16 17">MAFF 305830</strain>
    </source>
</reference>
<dbReference type="EMBL" id="KN824277">
    <property type="protein sequence ID" value="KIM33898.1"/>
    <property type="molecule type" value="Genomic_DNA"/>
</dbReference>
<dbReference type="GO" id="GO:0052851">
    <property type="term" value="F:ferric-chelate reductase (NADPH) activity"/>
    <property type="evidence" value="ECO:0007669"/>
    <property type="project" value="UniProtKB-EC"/>
</dbReference>